<dbReference type="AlphaFoldDB" id="A0A0G1IE42"/>
<dbReference type="InterPro" id="IPR015947">
    <property type="entry name" value="PUA-like_sf"/>
</dbReference>
<proteinExistence type="predicted"/>
<reference evidence="1 2" key="1">
    <citation type="journal article" date="2015" name="Nature">
        <title>rRNA introns, odd ribosomes, and small enigmatic genomes across a large radiation of phyla.</title>
        <authorList>
            <person name="Brown C.T."/>
            <person name="Hug L.A."/>
            <person name="Thomas B.C."/>
            <person name="Sharon I."/>
            <person name="Castelle C.J."/>
            <person name="Singh A."/>
            <person name="Wilkins M.J."/>
            <person name="Williams K.H."/>
            <person name="Banfield J.F."/>
        </authorList>
    </citation>
    <scope>NUCLEOTIDE SEQUENCE [LARGE SCALE GENOMIC DNA]</scope>
</reference>
<gene>
    <name evidence="1" type="ORF">UW49_C0002G0037</name>
</gene>
<protein>
    <submittedName>
        <fullName evidence="1">GCN5-related N-acetyltransferase</fullName>
    </submittedName>
</protein>
<sequence length="121" mass="14245">MGNKIKMENKKFILRIRLRDKYIFQAIKNGNKKVDTRAASTRNRSIKTGDKLILICGKEKIERKVKGVRVFKTISALLKKYKPQQINPKTFSEKEITKMYYSFPGYKEKIKKYGLIVIELK</sequence>
<dbReference type="SUPFAM" id="SSF88697">
    <property type="entry name" value="PUA domain-like"/>
    <property type="match status" value="1"/>
</dbReference>
<organism evidence="1 2">
    <name type="scientific">Candidatus Giovannonibacteria bacterium GW2011_GWB1_44_23</name>
    <dbReference type="NCBI Taxonomy" id="1618652"/>
    <lineage>
        <taxon>Bacteria</taxon>
        <taxon>Candidatus Giovannoniibacteriota</taxon>
    </lineage>
</organism>
<name>A0A0G1IE42_9BACT</name>
<evidence type="ECO:0000313" key="2">
    <source>
        <dbReference type="Proteomes" id="UP000033977"/>
    </source>
</evidence>
<dbReference type="Proteomes" id="UP000033977">
    <property type="component" value="Unassembled WGS sequence"/>
</dbReference>
<evidence type="ECO:0000313" key="1">
    <source>
        <dbReference type="EMBL" id="KKT57641.1"/>
    </source>
</evidence>
<comment type="caution">
    <text evidence="1">The sequence shown here is derived from an EMBL/GenBank/DDBJ whole genome shotgun (WGS) entry which is preliminary data.</text>
</comment>
<dbReference type="EMBL" id="LCIN01000002">
    <property type="protein sequence ID" value="KKT57641.1"/>
    <property type="molecule type" value="Genomic_DNA"/>
</dbReference>
<dbReference type="GO" id="GO:0016740">
    <property type="term" value="F:transferase activity"/>
    <property type="evidence" value="ECO:0007669"/>
    <property type="project" value="UniProtKB-KW"/>
</dbReference>
<keyword evidence="1" id="KW-0808">Transferase</keyword>
<dbReference type="Gene3D" id="2.30.130.30">
    <property type="entry name" value="Hypothetical protein"/>
    <property type="match status" value="1"/>
</dbReference>
<accession>A0A0G1IE42</accession>